<comment type="caution">
    <text evidence="2">The sequence shown here is derived from an EMBL/GenBank/DDBJ whole genome shotgun (WGS) entry which is preliminary data.</text>
</comment>
<evidence type="ECO:0000313" key="2">
    <source>
        <dbReference type="EMBL" id="MFC4562840.1"/>
    </source>
</evidence>
<accession>A0ABV9DVA8</accession>
<sequence>MPEDQVWRRSSYSGVNNNCVEVSMPHWRKSTYSGANENCLEVAQFSGATALRDSKAPDAATLTFSSAEWSALVRSACAGVL</sequence>
<evidence type="ECO:0000259" key="1">
    <source>
        <dbReference type="Pfam" id="PF04149"/>
    </source>
</evidence>
<dbReference type="Proteomes" id="UP001595923">
    <property type="component" value="Unassembled WGS sequence"/>
</dbReference>
<organism evidence="2 3">
    <name type="scientific">Nocardiopsis mangrovi</name>
    <dbReference type="NCBI Taxonomy" id="1179818"/>
    <lineage>
        <taxon>Bacteria</taxon>
        <taxon>Bacillati</taxon>
        <taxon>Actinomycetota</taxon>
        <taxon>Actinomycetes</taxon>
        <taxon>Streptosporangiales</taxon>
        <taxon>Nocardiopsidaceae</taxon>
        <taxon>Nocardiopsis</taxon>
    </lineage>
</organism>
<dbReference type="InterPro" id="IPR007278">
    <property type="entry name" value="DUF397"/>
</dbReference>
<proteinExistence type="predicted"/>
<feature type="domain" description="DUF397" evidence="1">
    <location>
        <begin position="6"/>
        <end position="22"/>
    </location>
</feature>
<evidence type="ECO:0000313" key="3">
    <source>
        <dbReference type="Proteomes" id="UP001595923"/>
    </source>
</evidence>
<gene>
    <name evidence="2" type="ORF">ACFO4E_13315</name>
</gene>
<dbReference type="EMBL" id="JBHSFQ010000011">
    <property type="protein sequence ID" value="MFC4562840.1"/>
    <property type="molecule type" value="Genomic_DNA"/>
</dbReference>
<protein>
    <submittedName>
        <fullName evidence="2">DUF397 domain-containing protein</fullName>
    </submittedName>
</protein>
<reference evidence="3" key="1">
    <citation type="journal article" date="2019" name="Int. J. Syst. Evol. Microbiol.">
        <title>The Global Catalogue of Microorganisms (GCM) 10K type strain sequencing project: providing services to taxonomists for standard genome sequencing and annotation.</title>
        <authorList>
            <consortium name="The Broad Institute Genomics Platform"/>
            <consortium name="The Broad Institute Genome Sequencing Center for Infectious Disease"/>
            <person name="Wu L."/>
            <person name="Ma J."/>
        </authorList>
    </citation>
    <scope>NUCLEOTIDE SEQUENCE [LARGE SCALE GENOMIC DNA]</scope>
    <source>
        <strain evidence="3">XZYJ18</strain>
    </source>
</reference>
<dbReference type="Pfam" id="PF04149">
    <property type="entry name" value="DUF397"/>
    <property type="match status" value="2"/>
</dbReference>
<dbReference type="RefSeq" id="WP_378574376.1">
    <property type="nucleotide sequence ID" value="NZ_JBHSFQ010000011.1"/>
</dbReference>
<keyword evidence="3" id="KW-1185">Reference proteome</keyword>
<feature type="domain" description="DUF397" evidence="1">
    <location>
        <begin position="26"/>
        <end position="75"/>
    </location>
</feature>
<name>A0ABV9DVA8_9ACTN</name>